<comment type="subcellular location">
    <subcellularLocation>
        <location evidence="1">Cell membrane</location>
        <topology evidence="1">Multi-pass membrane protein</topology>
    </subcellularLocation>
</comment>
<evidence type="ECO:0000256" key="4">
    <source>
        <dbReference type="ARBA" id="ARBA00022989"/>
    </source>
</evidence>
<evidence type="ECO:0000313" key="7">
    <source>
        <dbReference type="EMBL" id="GAA4405968.1"/>
    </source>
</evidence>
<dbReference type="PANTHER" id="PTHR30213">
    <property type="entry name" value="INNER MEMBRANE PROTEIN YHJD"/>
    <property type="match status" value="1"/>
</dbReference>
<protein>
    <submittedName>
        <fullName evidence="7">Inner membrane protein YhjD</fullName>
    </submittedName>
</protein>
<comment type="caution">
    <text evidence="7">The sequence shown here is derived from an EMBL/GenBank/DDBJ whole genome shotgun (WGS) entry which is preliminary data.</text>
</comment>
<evidence type="ECO:0000313" key="8">
    <source>
        <dbReference type="Proteomes" id="UP001500635"/>
    </source>
</evidence>
<dbReference type="EMBL" id="BAABFR010000147">
    <property type="protein sequence ID" value="GAA4405968.1"/>
    <property type="molecule type" value="Genomic_DNA"/>
</dbReference>
<keyword evidence="8" id="KW-1185">Reference proteome</keyword>
<feature type="transmembrane region" description="Helical" evidence="6">
    <location>
        <begin position="110"/>
        <end position="129"/>
    </location>
</feature>
<name>A0ABP8KGK4_9ACTN</name>
<dbReference type="RefSeq" id="WP_345001285.1">
    <property type="nucleotide sequence ID" value="NZ_BAABFR010000147.1"/>
</dbReference>
<feature type="transmembrane region" description="Helical" evidence="6">
    <location>
        <begin position="196"/>
        <end position="221"/>
    </location>
</feature>
<proteinExistence type="predicted"/>
<feature type="transmembrane region" description="Helical" evidence="6">
    <location>
        <begin position="49"/>
        <end position="73"/>
    </location>
</feature>
<dbReference type="Pfam" id="PF03631">
    <property type="entry name" value="Virul_fac_BrkB"/>
    <property type="match status" value="1"/>
</dbReference>
<dbReference type="InterPro" id="IPR017039">
    <property type="entry name" value="Virul_fac_BrkB"/>
</dbReference>
<feature type="transmembrane region" description="Helical" evidence="6">
    <location>
        <begin position="233"/>
        <end position="255"/>
    </location>
</feature>
<dbReference type="Proteomes" id="UP001500635">
    <property type="component" value="Unassembled WGS sequence"/>
</dbReference>
<keyword evidence="5 6" id="KW-0472">Membrane</keyword>
<keyword evidence="3 6" id="KW-0812">Transmembrane</keyword>
<accession>A0ABP8KGK4</accession>
<gene>
    <name evidence="7" type="primary">yhjD</name>
    <name evidence="7" type="ORF">GCM10023147_49330</name>
</gene>
<evidence type="ECO:0000256" key="1">
    <source>
        <dbReference type="ARBA" id="ARBA00004651"/>
    </source>
</evidence>
<keyword evidence="4 6" id="KW-1133">Transmembrane helix</keyword>
<keyword evidence="2" id="KW-1003">Cell membrane</keyword>
<sequence length="344" mass="37265">MAQTLSEIESDKAPGRLDRYRARWPWFDHVMKAGSRYQTNNGDYFGAGITYFSVFALFPLAMLAFSVMGFVLASHPDMLNQIEHHIETSVSKDFSETVTKLIRQAVGARGTVGIVGLVGGVWAGLGWVANVRAALTKMWDSDTPKQNIVRSKLADLVALFGLGLAMLVFAGITAVGSSPLTRELFEDAGLGHAPGLHLVVTVVTLVVTVFGAWVLFTYVIARMPRVPFPWHHAIRAGLMTAVVFVIFTQVATLVIGKTLRGPAGATFGPILGIMLFVYFTSRIVLFATAWAATDPRNQQFVIPRAPDPVVISPVVREERAGSVLTGIAAFAAGVSAALLLRRRR</sequence>
<evidence type="ECO:0000256" key="6">
    <source>
        <dbReference type="SAM" id="Phobius"/>
    </source>
</evidence>
<feature type="transmembrane region" description="Helical" evidence="6">
    <location>
        <begin position="267"/>
        <end position="292"/>
    </location>
</feature>
<evidence type="ECO:0000256" key="2">
    <source>
        <dbReference type="ARBA" id="ARBA00022475"/>
    </source>
</evidence>
<feature type="transmembrane region" description="Helical" evidence="6">
    <location>
        <begin position="156"/>
        <end position="175"/>
    </location>
</feature>
<evidence type="ECO:0000256" key="5">
    <source>
        <dbReference type="ARBA" id="ARBA00023136"/>
    </source>
</evidence>
<organism evidence="7 8">
    <name type="scientific">Tsukamurella soli</name>
    <dbReference type="NCBI Taxonomy" id="644556"/>
    <lineage>
        <taxon>Bacteria</taxon>
        <taxon>Bacillati</taxon>
        <taxon>Actinomycetota</taxon>
        <taxon>Actinomycetes</taxon>
        <taxon>Mycobacteriales</taxon>
        <taxon>Tsukamurellaceae</taxon>
        <taxon>Tsukamurella</taxon>
    </lineage>
</organism>
<evidence type="ECO:0000256" key="3">
    <source>
        <dbReference type="ARBA" id="ARBA00022692"/>
    </source>
</evidence>
<dbReference type="PANTHER" id="PTHR30213:SF1">
    <property type="entry name" value="INNER MEMBRANE PROTEIN YHJD"/>
    <property type="match status" value="1"/>
</dbReference>
<reference evidence="8" key="1">
    <citation type="journal article" date="2019" name="Int. J. Syst. Evol. Microbiol.">
        <title>The Global Catalogue of Microorganisms (GCM) 10K type strain sequencing project: providing services to taxonomists for standard genome sequencing and annotation.</title>
        <authorList>
            <consortium name="The Broad Institute Genomics Platform"/>
            <consortium name="The Broad Institute Genome Sequencing Center for Infectious Disease"/>
            <person name="Wu L."/>
            <person name="Ma J."/>
        </authorList>
    </citation>
    <scope>NUCLEOTIDE SEQUENCE [LARGE SCALE GENOMIC DNA]</scope>
    <source>
        <strain evidence="8">JCM 17688</strain>
    </source>
</reference>